<sequence length="60" mass="6716">MNKMVLGLLFVIIGIVFLMILLTQSLPIFGWIILLVVSVIANISGTTILIRYIQNNQQNT</sequence>
<comment type="caution">
    <text evidence="2">The sequence shown here is derived from an EMBL/GenBank/DDBJ whole genome shotgun (WGS) entry which is preliminary data.</text>
</comment>
<dbReference type="EMBL" id="AVBF01000022">
    <property type="protein sequence ID" value="KGP72846.1"/>
    <property type="molecule type" value="Genomic_DNA"/>
</dbReference>
<evidence type="ECO:0000313" key="2">
    <source>
        <dbReference type="EMBL" id="KGP72846.1"/>
    </source>
</evidence>
<dbReference type="STRING" id="1385514.N782_10275"/>
<organism evidence="2 3">
    <name type="scientific">Pontibacillus yanchengensis Y32</name>
    <dbReference type="NCBI Taxonomy" id="1385514"/>
    <lineage>
        <taxon>Bacteria</taxon>
        <taxon>Bacillati</taxon>
        <taxon>Bacillota</taxon>
        <taxon>Bacilli</taxon>
        <taxon>Bacillales</taxon>
        <taxon>Bacillaceae</taxon>
        <taxon>Pontibacillus</taxon>
    </lineage>
</organism>
<evidence type="ECO:0000313" key="3">
    <source>
        <dbReference type="Proteomes" id="UP000030147"/>
    </source>
</evidence>
<keyword evidence="1" id="KW-1133">Transmembrane helix</keyword>
<feature type="transmembrane region" description="Helical" evidence="1">
    <location>
        <begin position="5"/>
        <end position="22"/>
    </location>
</feature>
<keyword evidence="1" id="KW-0472">Membrane</keyword>
<feature type="transmembrane region" description="Helical" evidence="1">
    <location>
        <begin position="28"/>
        <end position="50"/>
    </location>
</feature>
<gene>
    <name evidence="2" type="ORF">N782_10275</name>
</gene>
<reference evidence="2 3" key="1">
    <citation type="journal article" date="2015" name="Stand. Genomic Sci.">
        <title>High quality draft genome sequence of the moderately halophilic bacterium Pontibacillus yanchengensis Y32(T) and comparison among Pontibacillus genomes.</title>
        <authorList>
            <person name="Huang J."/>
            <person name="Qiao Z.X."/>
            <person name="Tang J.W."/>
            <person name="Wang G."/>
        </authorList>
    </citation>
    <scope>NUCLEOTIDE SEQUENCE [LARGE SCALE GENOMIC DNA]</scope>
    <source>
        <strain evidence="2 3">Y32</strain>
    </source>
</reference>
<proteinExistence type="predicted"/>
<protein>
    <submittedName>
        <fullName evidence="2">Uncharacterized protein</fullName>
    </submittedName>
</protein>
<accession>A0A0A2TFK0</accession>
<dbReference type="OrthoDB" id="2940019at2"/>
<name>A0A0A2TFK0_9BACI</name>
<keyword evidence="3" id="KW-1185">Reference proteome</keyword>
<dbReference type="AlphaFoldDB" id="A0A0A2TFK0"/>
<dbReference type="RefSeq" id="WP_036819012.1">
    <property type="nucleotide sequence ID" value="NZ_AVBF01000022.1"/>
</dbReference>
<dbReference type="Proteomes" id="UP000030147">
    <property type="component" value="Unassembled WGS sequence"/>
</dbReference>
<keyword evidence="1" id="KW-0812">Transmembrane</keyword>
<evidence type="ECO:0000256" key="1">
    <source>
        <dbReference type="SAM" id="Phobius"/>
    </source>
</evidence>